<dbReference type="Proteomes" id="UP000199673">
    <property type="component" value="Unassembled WGS sequence"/>
</dbReference>
<dbReference type="RefSeq" id="WP_170856994.1">
    <property type="nucleotide sequence ID" value="NZ_FPBF01000001.1"/>
</dbReference>
<evidence type="ECO:0000313" key="1">
    <source>
        <dbReference type="EMBL" id="SFT35936.1"/>
    </source>
</evidence>
<sequence>MDQNRKEANDPGLFRYLCTPVSNTPDIIDAKSLQILDFEKVLDQNNQTN</sequence>
<gene>
    <name evidence="1" type="ORF">SAMN04489724_0398</name>
</gene>
<evidence type="ECO:0000313" key="2">
    <source>
        <dbReference type="Proteomes" id="UP000199673"/>
    </source>
</evidence>
<reference evidence="2" key="1">
    <citation type="submission" date="2016-10" db="EMBL/GenBank/DDBJ databases">
        <authorList>
            <person name="Varghese N."/>
            <person name="Submissions S."/>
        </authorList>
    </citation>
    <scope>NUCLEOTIDE SEQUENCE [LARGE SCALE GENOMIC DNA]</scope>
    <source>
        <strain evidence="2">DSM 23445</strain>
    </source>
</reference>
<name>A0A1I6XCL8_9BACT</name>
<keyword evidence="2" id="KW-1185">Reference proteome</keyword>
<organism evidence="1 2">
    <name type="scientific">Algoriphagus locisalis</name>
    <dbReference type="NCBI Taxonomy" id="305507"/>
    <lineage>
        <taxon>Bacteria</taxon>
        <taxon>Pseudomonadati</taxon>
        <taxon>Bacteroidota</taxon>
        <taxon>Cytophagia</taxon>
        <taxon>Cytophagales</taxon>
        <taxon>Cyclobacteriaceae</taxon>
        <taxon>Algoriphagus</taxon>
    </lineage>
</organism>
<protein>
    <submittedName>
        <fullName evidence="1">Uncharacterized protein</fullName>
    </submittedName>
</protein>
<accession>A0A1I6XCL8</accession>
<dbReference type="AlphaFoldDB" id="A0A1I6XCL8"/>
<dbReference type="EMBL" id="FPBF01000001">
    <property type="protein sequence ID" value="SFT35936.1"/>
    <property type="molecule type" value="Genomic_DNA"/>
</dbReference>
<proteinExistence type="predicted"/>